<feature type="domain" description="DUF1206" evidence="2">
    <location>
        <begin position="26"/>
        <end position="89"/>
    </location>
</feature>
<evidence type="ECO:0000313" key="4">
    <source>
        <dbReference type="Proteomes" id="UP001486888"/>
    </source>
</evidence>
<keyword evidence="1" id="KW-1133">Transmembrane helix</keyword>
<evidence type="ECO:0000256" key="1">
    <source>
        <dbReference type="SAM" id="Phobius"/>
    </source>
</evidence>
<feature type="transmembrane region" description="Helical" evidence="1">
    <location>
        <begin position="143"/>
        <end position="165"/>
    </location>
</feature>
<protein>
    <submittedName>
        <fullName evidence="3">DUF1206 domain-containing protein</fullName>
    </submittedName>
</protein>
<sequence>MNSSVDPAKAAHQAARHPWFERLARLGYVANGILHATMGVLAAVVATGGQAQADQSGAMRALSAQPFGIVLLWICAIGALVLGLWSLAQMLLPEKELRDRLKFSGTGIVFLAVGFTFTRFALGDPSDSGETATSLSGELMKSVAGRAALIVFGAVLLVMAGYYIYKGVSKKFLDDLHGSSRNEISSAIRYSGMIGYPAKGLVLGALGLLFIVSTLQGDPEEASGIDGALKAVRDQTFGSVALAIIAAGLIVYALYLFLRARYDRMD</sequence>
<feature type="transmembrane region" description="Helical" evidence="1">
    <location>
        <begin position="237"/>
        <end position="258"/>
    </location>
</feature>
<accession>A0AAU6WDY6</accession>
<dbReference type="RefSeq" id="WP_345472153.1">
    <property type="nucleotide sequence ID" value="NZ_CP125942.1"/>
</dbReference>
<keyword evidence="1" id="KW-0472">Membrane</keyword>
<feature type="domain" description="DUF1206" evidence="2">
    <location>
        <begin position="103"/>
        <end position="169"/>
    </location>
</feature>
<feature type="domain" description="DUF1206" evidence="2">
    <location>
        <begin position="194"/>
        <end position="263"/>
    </location>
</feature>
<feature type="transmembrane region" description="Helical" evidence="1">
    <location>
        <begin position="103"/>
        <end position="123"/>
    </location>
</feature>
<feature type="transmembrane region" description="Helical" evidence="1">
    <location>
        <begin position="198"/>
        <end position="217"/>
    </location>
</feature>
<proteinExistence type="predicted"/>
<dbReference type="EMBL" id="CP125942">
    <property type="protein sequence ID" value="XAO46097.1"/>
    <property type="molecule type" value="Genomic_DNA"/>
</dbReference>
<name>A0AAU6WDY6_9MICC</name>
<feature type="transmembrane region" description="Helical" evidence="1">
    <location>
        <begin position="26"/>
        <end position="47"/>
    </location>
</feature>
<keyword evidence="4" id="KW-1185">Reference proteome</keyword>
<reference evidence="3 4" key="1">
    <citation type="submission" date="2023-05" db="EMBL/GenBank/DDBJ databases">
        <title>Glutamicibacter sp. B1, complete genome.</title>
        <authorList>
            <person name="Long Y.H."/>
            <person name="Fang T."/>
            <person name="Li X.Y."/>
        </authorList>
    </citation>
    <scope>NUCLEOTIDE SEQUENCE [LARGE SCALE GENOMIC DNA]</scope>
    <source>
        <strain evidence="3 4">B1</strain>
    </source>
</reference>
<feature type="transmembrane region" description="Helical" evidence="1">
    <location>
        <begin position="67"/>
        <end position="91"/>
    </location>
</feature>
<dbReference type="InterPro" id="IPR009597">
    <property type="entry name" value="DUF1206"/>
</dbReference>
<keyword evidence="1" id="KW-0812">Transmembrane</keyword>
<dbReference type="KEGG" id="gey:QMQ05_00645"/>
<dbReference type="Proteomes" id="UP001486888">
    <property type="component" value="Chromosome"/>
</dbReference>
<evidence type="ECO:0000313" key="3">
    <source>
        <dbReference type="EMBL" id="XAO46097.1"/>
    </source>
</evidence>
<evidence type="ECO:0000259" key="2">
    <source>
        <dbReference type="Pfam" id="PF06724"/>
    </source>
</evidence>
<organism evidence="3 4">
    <name type="scientific">Glutamicibacter ectropisis</name>
    <dbReference type="NCBI Taxonomy" id="3046593"/>
    <lineage>
        <taxon>Bacteria</taxon>
        <taxon>Bacillati</taxon>
        <taxon>Actinomycetota</taxon>
        <taxon>Actinomycetes</taxon>
        <taxon>Micrococcales</taxon>
        <taxon>Micrococcaceae</taxon>
        <taxon>Glutamicibacter</taxon>
    </lineage>
</organism>
<gene>
    <name evidence="3" type="ORF">QMQ05_00645</name>
</gene>
<dbReference type="AlphaFoldDB" id="A0AAU6WDY6"/>
<dbReference type="Pfam" id="PF06724">
    <property type="entry name" value="DUF1206"/>
    <property type="match status" value="3"/>
</dbReference>